<comment type="similarity">
    <text evidence="10">Belongs to the methylthiotransferase family. RimO subfamily.</text>
</comment>
<keyword evidence="7 10" id="KW-0408">Iron</keyword>
<dbReference type="PROSITE" id="PS50926">
    <property type="entry name" value="TRAM"/>
    <property type="match status" value="1"/>
</dbReference>
<feature type="binding site" evidence="10">
    <location>
        <position position="83"/>
    </location>
    <ligand>
        <name>[4Fe-4S] cluster</name>
        <dbReference type="ChEBI" id="CHEBI:49883"/>
        <label>1</label>
    </ligand>
</feature>
<dbReference type="InterPro" id="IPR013848">
    <property type="entry name" value="Methylthiotransferase_N"/>
</dbReference>
<dbReference type="HAMAP" id="MF_01865">
    <property type="entry name" value="MTTase_RimO"/>
    <property type="match status" value="1"/>
</dbReference>
<dbReference type="FunFam" id="3.80.30.20:FF:000001">
    <property type="entry name" value="tRNA-2-methylthio-N(6)-dimethylallyladenosine synthase 2"/>
    <property type="match status" value="1"/>
</dbReference>
<dbReference type="InterPro" id="IPR002792">
    <property type="entry name" value="TRAM_dom"/>
</dbReference>
<dbReference type="InterPro" id="IPR012340">
    <property type="entry name" value="NA-bd_OB-fold"/>
</dbReference>
<dbReference type="EC" id="2.8.4.4" evidence="10"/>
<feature type="binding site" evidence="10">
    <location>
        <position position="49"/>
    </location>
    <ligand>
        <name>[4Fe-4S] cluster</name>
        <dbReference type="ChEBI" id="CHEBI:49883"/>
        <label>1</label>
    </ligand>
</feature>
<dbReference type="SFLD" id="SFLDS00029">
    <property type="entry name" value="Radical_SAM"/>
    <property type="match status" value="1"/>
</dbReference>
<dbReference type="Pfam" id="PF00919">
    <property type="entry name" value="UPF0004"/>
    <property type="match status" value="1"/>
</dbReference>
<dbReference type="CDD" id="cd01335">
    <property type="entry name" value="Radical_SAM"/>
    <property type="match status" value="1"/>
</dbReference>
<evidence type="ECO:0000256" key="4">
    <source>
        <dbReference type="ARBA" id="ARBA00022679"/>
    </source>
</evidence>
<dbReference type="SUPFAM" id="SSF102114">
    <property type="entry name" value="Radical SAM enzymes"/>
    <property type="match status" value="1"/>
</dbReference>
<dbReference type="InterPro" id="IPR005839">
    <property type="entry name" value="Methylthiotransferase"/>
</dbReference>
<dbReference type="InterPro" id="IPR005840">
    <property type="entry name" value="Ribosomal_uS12_MeSTrfase_RimO"/>
</dbReference>
<dbReference type="PANTHER" id="PTHR43837">
    <property type="entry name" value="RIBOSOMAL PROTEIN S12 METHYLTHIOTRANSFERASE RIMO"/>
    <property type="match status" value="1"/>
</dbReference>
<dbReference type="InterPro" id="IPR007197">
    <property type="entry name" value="rSAM"/>
</dbReference>
<dbReference type="Gene3D" id="3.40.50.12160">
    <property type="entry name" value="Methylthiotransferase, N-terminal domain"/>
    <property type="match status" value="1"/>
</dbReference>
<dbReference type="GO" id="GO:0005840">
    <property type="term" value="C:ribosome"/>
    <property type="evidence" value="ECO:0007669"/>
    <property type="project" value="UniProtKB-KW"/>
</dbReference>
<keyword evidence="4 10" id="KW-0808">Transferase</keyword>
<keyword evidence="14" id="KW-0687">Ribonucleoprotein</keyword>
<dbReference type="PROSITE" id="PS01278">
    <property type="entry name" value="MTTASE_RADICAL"/>
    <property type="match status" value="1"/>
</dbReference>
<dbReference type="NCBIfam" id="TIGR01125">
    <property type="entry name" value="30S ribosomal protein S12 methylthiotransferase RimO"/>
    <property type="match status" value="1"/>
</dbReference>
<gene>
    <name evidence="10 14" type="primary">rimO</name>
    <name evidence="14" type="ORF">HMPREF9220_0931</name>
</gene>
<evidence type="ECO:0000256" key="1">
    <source>
        <dbReference type="ARBA" id="ARBA00003234"/>
    </source>
</evidence>
<feature type="domain" description="Radical SAM core" evidence="13">
    <location>
        <begin position="145"/>
        <end position="375"/>
    </location>
</feature>
<feature type="binding site" evidence="10">
    <location>
        <position position="13"/>
    </location>
    <ligand>
        <name>[4Fe-4S] cluster</name>
        <dbReference type="ChEBI" id="CHEBI:49883"/>
        <label>1</label>
    </ligand>
</feature>
<evidence type="ECO:0000256" key="3">
    <source>
        <dbReference type="ARBA" id="ARBA00022490"/>
    </source>
</evidence>
<dbReference type="GO" id="GO:0035597">
    <property type="term" value="F:tRNA-2-methylthio-N(6)-dimethylallyladenosine(37) synthase activity"/>
    <property type="evidence" value="ECO:0007669"/>
    <property type="project" value="UniProtKB-EC"/>
</dbReference>
<keyword evidence="5 10" id="KW-0949">S-adenosyl-L-methionine</keyword>
<feature type="binding site" evidence="10">
    <location>
        <position position="163"/>
    </location>
    <ligand>
        <name>[4Fe-4S] cluster</name>
        <dbReference type="ChEBI" id="CHEBI:49883"/>
        <label>2</label>
        <note>4Fe-4S-S-AdoMet</note>
    </ligand>
</feature>
<evidence type="ECO:0000259" key="11">
    <source>
        <dbReference type="PROSITE" id="PS50926"/>
    </source>
</evidence>
<dbReference type="Gene3D" id="2.40.50.140">
    <property type="entry name" value="Nucleic acid-binding proteins"/>
    <property type="match status" value="1"/>
</dbReference>
<dbReference type="GO" id="GO:0008168">
    <property type="term" value="F:methyltransferase activity"/>
    <property type="evidence" value="ECO:0007669"/>
    <property type="project" value="UniProtKB-KW"/>
</dbReference>
<comment type="function">
    <text evidence="10">Catalyzes the methylthiolation of an aspartic acid residue of ribosomal protein uS12.</text>
</comment>
<dbReference type="SMART" id="SM00729">
    <property type="entry name" value="Elp3"/>
    <property type="match status" value="1"/>
</dbReference>
<comment type="function">
    <text evidence="1">Catalyzes the methylthiolation of N6-(dimethylallyl)adenosine (i(6)A), leading to the formation of 2-methylthio-N6-(dimethylallyl)adenosine (ms(2)i(6)A) at position 37 in tRNAs that read codons beginning with uridine.</text>
</comment>
<dbReference type="GO" id="GO:0032259">
    <property type="term" value="P:methylation"/>
    <property type="evidence" value="ECO:0007669"/>
    <property type="project" value="UniProtKB-KW"/>
</dbReference>
<comment type="cofactor">
    <cofactor evidence="10">
        <name>[4Fe-4S] cluster</name>
        <dbReference type="ChEBI" id="CHEBI:49883"/>
    </cofactor>
    <text evidence="10">Binds 2 [4Fe-4S] clusters. One cluster is coordinated with 3 cysteines and an exchangeable S-adenosyl-L-methionine.</text>
</comment>
<dbReference type="FunFam" id="3.40.50.12160:FF:000003">
    <property type="entry name" value="CDK5 regulatory subunit-associated protein 1"/>
    <property type="match status" value="1"/>
</dbReference>
<keyword evidence="8 10" id="KW-0411">Iron-sulfur</keyword>
<evidence type="ECO:0000313" key="15">
    <source>
        <dbReference type="Proteomes" id="UP000004594"/>
    </source>
</evidence>
<dbReference type="GO" id="GO:0051539">
    <property type="term" value="F:4 iron, 4 sulfur cluster binding"/>
    <property type="evidence" value="ECO:0007669"/>
    <property type="project" value="UniProtKB-UniRule"/>
</dbReference>
<comment type="subcellular location">
    <subcellularLocation>
        <location evidence="10">Cytoplasm</location>
    </subcellularLocation>
</comment>
<dbReference type="PROSITE" id="PS51449">
    <property type="entry name" value="MTTASE_N"/>
    <property type="match status" value="1"/>
</dbReference>
<dbReference type="InterPro" id="IPR058240">
    <property type="entry name" value="rSAM_sf"/>
</dbReference>
<evidence type="ECO:0000256" key="10">
    <source>
        <dbReference type="HAMAP-Rule" id="MF_01865"/>
    </source>
</evidence>
<dbReference type="SFLD" id="SFLDF00274">
    <property type="entry name" value="ribosomal_protein_S12_methylth"/>
    <property type="match status" value="1"/>
</dbReference>
<feature type="domain" description="MTTase N-terminal" evidence="12">
    <location>
        <begin position="4"/>
        <end position="120"/>
    </location>
</feature>
<evidence type="ECO:0000256" key="8">
    <source>
        <dbReference type="ARBA" id="ARBA00023014"/>
    </source>
</evidence>
<dbReference type="RefSeq" id="WP_007554522.1">
    <property type="nucleotide sequence ID" value="NZ_AENT01000016.1"/>
</dbReference>
<dbReference type="InterPro" id="IPR020612">
    <property type="entry name" value="Methylthiotransferase_CS"/>
</dbReference>
<dbReference type="InterPro" id="IPR038135">
    <property type="entry name" value="Methylthiotransferase_N_sf"/>
</dbReference>
<dbReference type="OrthoDB" id="9805215at2"/>
<feature type="binding site" evidence="10">
    <location>
        <position position="159"/>
    </location>
    <ligand>
        <name>[4Fe-4S] cluster</name>
        <dbReference type="ChEBI" id="CHEBI:49883"/>
        <label>2</label>
        <note>4Fe-4S-S-AdoMet</note>
    </ligand>
</feature>
<evidence type="ECO:0000313" key="14">
    <source>
        <dbReference type="EMBL" id="EFR42762.1"/>
    </source>
</evidence>
<keyword evidence="14" id="KW-0689">Ribosomal protein</keyword>
<dbReference type="GO" id="GO:0103039">
    <property type="term" value="F:protein methylthiotransferase activity"/>
    <property type="evidence" value="ECO:0007669"/>
    <property type="project" value="UniProtKB-EC"/>
</dbReference>
<reference evidence="14 15" key="1">
    <citation type="submission" date="2010-11" db="EMBL/GenBank/DDBJ databases">
        <authorList>
            <person name="Durkin A.S."/>
            <person name="Madupu R."/>
            <person name="Torralba M."/>
            <person name="Gillis M."/>
            <person name="Methe B."/>
            <person name="Sutton G."/>
            <person name="Nelson K.E."/>
        </authorList>
    </citation>
    <scope>NUCLEOTIDE SEQUENCE [LARGE SCALE GENOMIC DNA]</scope>
    <source>
        <strain evidence="14 15">UPII 345-E</strain>
    </source>
</reference>
<dbReference type="SFLD" id="SFLDG01061">
    <property type="entry name" value="methylthiotransferase"/>
    <property type="match status" value="1"/>
</dbReference>
<dbReference type="GO" id="GO:0035599">
    <property type="term" value="F:aspartic acid methylthiotransferase activity"/>
    <property type="evidence" value="ECO:0007669"/>
    <property type="project" value="TreeGrafter"/>
</dbReference>
<dbReference type="InterPro" id="IPR006638">
    <property type="entry name" value="Elp3/MiaA/NifB-like_rSAM"/>
</dbReference>
<dbReference type="InterPro" id="IPR023404">
    <property type="entry name" value="rSAM_horseshoe"/>
</dbReference>
<evidence type="ECO:0000256" key="6">
    <source>
        <dbReference type="ARBA" id="ARBA00022723"/>
    </source>
</evidence>
<dbReference type="Pfam" id="PF04055">
    <property type="entry name" value="Radical_SAM"/>
    <property type="match status" value="1"/>
</dbReference>
<evidence type="ECO:0000259" key="13">
    <source>
        <dbReference type="PROSITE" id="PS51918"/>
    </source>
</evidence>
<name>E4L8W1_9FIRM</name>
<dbReference type="GO" id="GO:0046872">
    <property type="term" value="F:metal ion binding"/>
    <property type="evidence" value="ECO:0007669"/>
    <property type="project" value="UniProtKB-KW"/>
</dbReference>
<organism evidence="14 15">
    <name type="scientific">Dialister micraerophilus UPII 345-E</name>
    <dbReference type="NCBI Taxonomy" id="910314"/>
    <lineage>
        <taxon>Bacteria</taxon>
        <taxon>Bacillati</taxon>
        <taxon>Bacillota</taxon>
        <taxon>Negativicutes</taxon>
        <taxon>Veillonellales</taxon>
        <taxon>Veillonellaceae</taxon>
        <taxon>Dialister</taxon>
    </lineage>
</organism>
<dbReference type="SFLD" id="SFLDG01082">
    <property type="entry name" value="B12-binding_domain_containing"/>
    <property type="match status" value="1"/>
</dbReference>
<sequence length="448" mass="50895">MKAKKLGFISLGCSKNLVDTEMMVGILQNAGYELTNDLSEAHVIIVNTCTFIDPAKQESIETVLEIANYKKTGKCERLVAAGCLTQQYKEALAKEIPEIDIFIGTDSWRNILKAVQKSYEKENEKIYEFNCTPCASEELIPRKLTTPSYMSYIKISEGCNKGCTFCYIPFVRGPMRSRTISSILSEVRNLAKQGVREFNLIAQDLSCYGQDLRDGTSLILLLKQLVKIPEVKWIRLFYLYPTNFNDELLDLISKERKICKYIDIPLQHISDNVLKRMNRKDTSESILKLLNKIRNNIPYITIRTTLMVGFPGETESDFEDLCEFIKKIKFDNMGAFKFSPQEGTAAALMQNQISEDVKEKRYDKLMSIQAGISEENNDLLIGKEAEVLIEDIIKDGEKLIAKGRTSFQAPDVDGNTYIYNFGDACPGDFVKTKIIDGYSYDLIAERID</sequence>
<evidence type="ECO:0000256" key="9">
    <source>
        <dbReference type="ARBA" id="ARBA00051425"/>
    </source>
</evidence>
<evidence type="ECO:0000256" key="7">
    <source>
        <dbReference type="ARBA" id="ARBA00023004"/>
    </source>
</evidence>
<keyword evidence="2 10" id="KW-0004">4Fe-4S</keyword>
<dbReference type="Pfam" id="PF18693">
    <property type="entry name" value="TRAM_2"/>
    <property type="match status" value="1"/>
</dbReference>
<comment type="caution">
    <text evidence="14">The sequence shown here is derived from an EMBL/GenBank/DDBJ whole genome shotgun (WGS) entry which is preliminary data.</text>
</comment>
<dbReference type="NCBIfam" id="TIGR00089">
    <property type="entry name" value="MiaB/RimO family radical SAM methylthiotransferase"/>
    <property type="match status" value="1"/>
</dbReference>
<evidence type="ECO:0000256" key="2">
    <source>
        <dbReference type="ARBA" id="ARBA00022485"/>
    </source>
</evidence>
<evidence type="ECO:0000256" key="5">
    <source>
        <dbReference type="ARBA" id="ARBA00022691"/>
    </source>
</evidence>
<keyword evidence="6 10" id="KW-0479">Metal-binding</keyword>
<dbReference type="PROSITE" id="PS51918">
    <property type="entry name" value="RADICAL_SAM"/>
    <property type="match status" value="1"/>
</dbReference>
<feature type="binding site" evidence="10">
    <location>
        <position position="166"/>
    </location>
    <ligand>
        <name>[4Fe-4S] cluster</name>
        <dbReference type="ChEBI" id="CHEBI:49883"/>
        <label>2</label>
        <note>4Fe-4S-S-AdoMet</note>
    </ligand>
</feature>
<evidence type="ECO:0000259" key="12">
    <source>
        <dbReference type="PROSITE" id="PS51449"/>
    </source>
</evidence>
<accession>E4L8W1</accession>
<dbReference type="AlphaFoldDB" id="E4L8W1"/>
<comment type="catalytic activity">
    <reaction evidence="9">
        <text>N(6)-dimethylallyladenosine(37) in tRNA + (sulfur carrier)-SH + AH2 + 2 S-adenosyl-L-methionine = 2-methylsulfanyl-N(6)-dimethylallyladenosine(37) in tRNA + (sulfur carrier)-H + 5'-deoxyadenosine + L-methionine + A + S-adenosyl-L-homocysteine + 2 H(+)</text>
        <dbReference type="Rhea" id="RHEA:37067"/>
        <dbReference type="Rhea" id="RHEA-COMP:10375"/>
        <dbReference type="Rhea" id="RHEA-COMP:10376"/>
        <dbReference type="Rhea" id="RHEA-COMP:14737"/>
        <dbReference type="Rhea" id="RHEA-COMP:14739"/>
        <dbReference type="ChEBI" id="CHEBI:13193"/>
        <dbReference type="ChEBI" id="CHEBI:15378"/>
        <dbReference type="ChEBI" id="CHEBI:17319"/>
        <dbReference type="ChEBI" id="CHEBI:17499"/>
        <dbReference type="ChEBI" id="CHEBI:29917"/>
        <dbReference type="ChEBI" id="CHEBI:57844"/>
        <dbReference type="ChEBI" id="CHEBI:57856"/>
        <dbReference type="ChEBI" id="CHEBI:59789"/>
        <dbReference type="ChEBI" id="CHEBI:64428"/>
        <dbReference type="ChEBI" id="CHEBI:74415"/>
        <dbReference type="ChEBI" id="CHEBI:74417"/>
        <dbReference type="EC" id="2.8.4.3"/>
    </reaction>
</comment>
<dbReference type="PANTHER" id="PTHR43837:SF1">
    <property type="entry name" value="RIBOSOMAL PROTEIN US12 METHYLTHIOTRANSFERASE RIMO"/>
    <property type="match status" value="1"/>
</dbReference>
<dbReference type="Proteomes" id="UP000004594">
    <property type="component" value="Unassembled WGS sequence"/>
</dbReference>
<keyword evidence="3 10" id="KW-0963">Cytoplasm</keyword>
<keyword evidence="14" id="KW-0489">Methyltransferase</keyword>
<dbReference type="EMBL" id="AENT01000016">
    <property type="protein sequence ID" value="EFR42762.1"/>
    <property type="molecule type" value="Genomic_DNA"/>
</dbReference>
<proteinExistence type="inferred from homology"/>
<feature type="domain" description="TRAM" evidence="11">
    <location>
        <begin position="378"/>
        <end position="448"/>
    </location>
</feature>
<dbReference type="GO" id="GO:0005829">
    <property type="term" value="C:cytosol"/>
    <property type="evidence" value="ECO:0007669"/>
    <property type="project" value="TreeGrafter"/>
</dbReference>
<dbReference type="Gene3D" id="3.80.30.20">
    <property type="entry name" value="tm_1862 like domain"/>
    <property type="match status" value="1"/>
</dbReference>
<dbReference type="eggNOG" id="COG0621">
    <property type="taxonomic scope" value="Bacteria"/>
</dbReference>
<comment type="catalytic activity">
    <reaction evidence="10">
        <text>L-aspartate(89)-[ribosomal protein uS12]-hydrogen + (sulfur carrier)-SH + AH2 + 2 S-adenosyl-L-methionine = 3-methylsulfanyl-L-aspartate(89)-[ribosomal protein uS12]-hydrogen + (sulfur carrier)-H + 5'-deoxyadenosine + L-methionine + A + S-adenosyl-L-homocysteine + 2 H(+)</text>
        <dbReference type="Rhea" id="RHEA:37087"/>
        <dbReference type="Rhea" id="RHEA-COMP:10460"/>
        <dbReference type="Rhea" id="RHEA-COMP:10461"/>
        <dbReference type="Rhea" id="RHEA-COMP:14737"/>
        <dbReference type="Rhea" id="RHEA-COMP:14739"/>
        <dbReference type="ChEBI" id="CHEBI:13193"/>
        <dbReference type="ChEBI" id="CHEBI:15378"/>
        <dbReference type="ChEBI" id="CHEBI:17319"/>
        <dbReference type="ChEBI" id="CHEBI:17499"/>
        <dbReference type="ChEBI" id="CHEBI:29917"/>
        <dbReference type="ChEBI" id="CHEBI:29961"/>
        <dbReference type="ChEBI" id="CHEBI:57844"/>
        <dbReference type="ChEBI" id="CHEBI:57856"/>
        <dbReference type="ChEBI" id="CHEBI:59789"/>
        <dbReference type="ChEBI" id="CHEBI:64428"/>
        <dbReference type="ChEBI" id="CHEBI:73599"/>
        <dbReference type="EC" id="2.8.4.4"/>
    </reaction>
</comment>
<protein>
    <recommendedName>
        <fullName evidence="10">Ribosomal protein uS12 methylthiotransferase RimO</fullName>
        <shortName evidence="10">uS12 MTTase</shortName>
        <shortName evidence="10">uS12 methylthiotransferase</shortName>
        <ecNumber evidence="10">2.8.4.4</ecNumber>
    </recommendedName>
    <alternativeName>
        <fullName evidence="10">Ribosomal protein uS12 (aspartate-C(3))-methylthiotransferase</fullName>
    </alternativeName>
    <alternativeName>
        <fullName evidence="10">Ribosome maturation factor RimO</fullName>
    </alternativeName>
</protein>